<evidence type="ECO:0000313" key="9">
    <source>
        <dbReference type="EMBL" id="MBB5016547.1"/>
    </source>
</evidence>
<dbReference type="SUPFAM" id="SSF55811">
    <property type="entry name" value="Nudix"/>
    <property type="match status" value="1"/>
</dbReference>
<dbReference type="EMBL" id="JACHHX010000022">
    <property type="protein sequence ID" value="MBB5016547.1"/>
    <property type="molecule type" value="Genomic_DNA"/>
</dbReference>
<organism evidence="9 10">
    <name type="scientific">Rehaibacterium terrae</name>
    <dbReference type="NCBI Taxonomy" id="1341696"/>
    <lineage>
        <taxon>Bacteria</taxon>
        <taxon>Pseudomonadati</taxon>
        <taxon>Pseudomonadota</taxon>
        <taxon>Gammaproteobacteria</taxon>
        <taxon>Lysobacterales</taxon>
        <taxon>Lysobacteraceae</taxon>
        <taxon>Rehaibacterium</taxon>
    </lineage>
</organism>
<evidence type="ECO:0000256" key="3">
    <source>
        <dbReference type="ARBA" id="ARBA00007275"/>
    </source>
</evidence>
<feature type="domain" description="Nudix hydrolase" evidence="8">
    <location>
        <begin position="29"/>
        <end position="164"/>
    </location>
</feature>
<evidence type="ECO:0000313" key="10">
    <source>
        <dbReference type="Proteomes" id="UP000519004"/>
    </source>
</evidence>
<evidence type="ECO:0000259" key="8">
    <source>
        <dbReference type="PROSITE" id="PS51462"/>
    </source>
</evidence>
<accession>A0A7W8DFI3</accession>
<dbReference type="AlphaFoldDB" id="A0A7W8DFI3"/>
<evidence type="ECO:0000256" key="7">
    <source>
        <dbReference type="ARBA" id="ARBA00032272"/>
    </source>
</evidence>
<evidence type="ECO:0000256" key="4">
    <source>
        <dbReference type="ARBA" id="ARBA00016377"/>
    </source>
</evidence>
<dbReference type="InterPro" id="IPR015797">
    <property type="entry name" value="NUDIX_hydrolase-like_dom_sf"/>
</dbReference>
<keyword evidence="10" id="KW-1185">Reference proteome</keyword>
<gene>
    <name evidence="9" type="ORF">HNQ58_002462</name>
</gene>
<evidence type="ECO:0000256" key="2">
    <source>
        <dbReference type="ARBA" id="ARBA00001946"/>
    </source>
</evidence>
<dbReference type="PROSITE" id="PS51462">
    <property type="entry name" value="NUDIX"/>
    <property type="match status" value="1"/>
</dbReference>
<dbReference type="PANTHER" id="PTHR11839">
    <property type="entry name" value="UDP/ADP-SUGAR PYROPHOSPHATASE"/>
    <property type="match status" value="1"/>
</dbReference>
<dbReference type="Proteomes" id="UP000519004">
    <property type="component" value="Unassembled WGS sequence"/>
</dbReference>
<comment type="cofactor">
    <cofactor evidence="2">
        <name>Mg(2+)</name>
        <dbReference type="ChEBI" id="CHEBI:18420"/>
    </cofactor>
</comment>
<comment type="catalytic activity">
    <reaction evidence="1">
        <text>GDP-alpha-D-mannose + H2O = alpha-D-mannose 1-phosphate + GMP + 2 H(+)</text>
        <dbReference type="Rhea" id="RHEA:27978"/>
        <dbReference type="ChEBI" id="CHEBI:15377"/>
        <dbReference type="ChEBI" id="CHEBI:15378"/>
        <dbReference type="ChEBI" id="CHEBI:57527"/>
        <dbReference type="ChEBI" id="CHEBI:58115"/>
        <dbReference type="ChEBI" id="CHEBI:58409"/>
    </reaction>
</comment>
<comment type="similarity">
    <text evidence="3">Belongs to the Nudix hydrolase family. NudK subfamily.</text>
</comment>
<name>A0A7W8DFI3_9GAMM</name>
<dbReference type="GO" id="GO:0016787">
    <property type="term" value="F:hydrolase activity"/>
    <property type="evidence" value="ECO:0007669"/>
    <property type="project" value="UniProtKB-KW"/>
</dbReference>
<comment type="caution">
    <text evidence="9">The sequence shown here is derived from an EMBL/GenBank/DDBJ whole genome shotgun (WGS) entry which is preliminary data.</text>
</comment>
<proteinExistence type="inferred from homology"/>
<evidence type="ECO:0000256" key="5">
    <source>
        <dbReference type="ARBA" id="ARBA00022801"/>
    </source>
</evidence>
<dbReference type="PANTHER" id="PTHR11839:SF18">
    <property type="entry name" value="NUDIX HYDROLASE DOMAIN-CONTAINING PROTEIN"/>
    <property type="match status" value="1"/>
</dbReference>
<evidence type="ECO:0000256" key="1">
    <source>
        <dbReference type="ARBA" id="ARBA00000847"/>
    </source>
</evidence>
<keyword evidence="5 9" id="KW-0378">Hydrolase</keyword>
<dbReference type="Gene3D" id="3.90.79.10">
    <property type="entry name" value="Nucleoside Triphosphate Pyrophosphohydrolase"/>
    <property type="match status" value="1"/>
</dbReference>
<dbReference type="RefSeq" id="WP_183949211.1">
    <property type="nucleotide sequence ID" value="NZ_JACHHX010000022.1"/>
</dbReference>
<dbReference type="GO" id="GO:0006753">
    <property type="term" value="P:nucleoside phosphate metabolic process"/>
    <property type="evidence" value="ECO:0007669"/>
    <property type="project" value="TreeGrafter"/>
</dbReference>
<dbReference type="CDD" id="cd03424">
    <property type="entry name" value="NUDIX_ADPRase_Nudt5_UGPPase_Nudt14"/>
    <property type="match status" value="1"/>
</dbReference>
<protein>
    <recommendedName>
        <fullName evidence="4">GDP-mannose pyrophosphatase</fullName>
    </recommendedName>
    <alternativeName>
        <fullName evidence="6">GDP-mannose hydrolase</fullName>
    </alternativeName>
    <alternativeName>
        <fullName evidence="7">GDPMK</fullName>
    </alternativeName>
</protein>
<dbReference type="Pfam" id="PF00293">
    <property type="entry name" value="NUDIX"/>
    <property type="match status" value="1"/>
</dbReference>
<evidence type="ECO:0000256" key="6">
    <source>
        <dbReference type="ARBA" id="ARBA00032162"/>
    </source>
</evidence>
<dbReference type="GO" id="GO:0019693">
    <property type="term" value="P:ribose phosphate metabolic process"/>
    <property type="evidence" value="ECO:0007669"/>
    <property type="project" value="TreeGrafter"/>
</dbReference>
<reference evidence="9 10" key="1">
    <citation type="submission" date="2020-08" db="EMBL/GenBank/DDBJ databases">
        <title>Genomic Encyclopedia of Type Strains, Phase IV (KMG-IV): sequencing the most valuable type-strain genomes for metagenomic binning, comparative biology and taxonomic classification.</title>
        <authorList>
            <person name="Goeker M."/>
        </authorList>
    </citation>
    <scope>NUCLEOTIDE SEQUENCE [LARGE SCALE GENOMIC DNA]</scope>
    <source>
        <strain evidence="9 10">DSM 25897</strain>
    </source>
</reference>
<dbReference type="InterPro" id="IPR000086">
    <property type="entry name" value="NUDIX_hydrolase_dom"/>
</dbReference>
<sequence>MDSLPPPETMCEGRYLRLVRRGRWEYAERTNAGCAVIVIAVTPEDKVVFVEQYRIPIAAPTIEMPAGLVGDVDADDTLEAAAKRELLEETGWSAERVEVLMSGPTSSGMSNETVAFVRAHGLTRMSAGGGDETEDIIVHEVPRAEAAAWLCRKMTEGYALDPKLWTGLWFIDHNPDGSRARSE</sequence>